<keyword evidence="2" id="KW-0812">Transmembrane</keyword>
<comment type="subcellular location">
    <subcellularLocation>
        <location evidence="1">Membrane</location>
        <topology evidence="1">Multi-pass membrane protein</topology>
    </subcellularLocation>
</comment>
<protein>
    <recommendedName>
        <fullName evidence="6">Integral membrane bound transporter domain-containing protein</fullName>
    </recommendedName>
</protein>
<feature type="region of interest" description="Disordered" evidence="5">
    <location>
        <begin position="332"/>
        <end position="383"/>
    </location>
</feature>
<dbReference type="eggNOG" id="COG4129">
    <property type="taxonomic scope" value="Bacteria"/>
</dbReference>
<keyword evidence="4" id="KW-0472">Membrane</keyword>
<sequence length="383" mass="39869">MGGVRKRMRGQLWPVPQQAVACALARWAARKLFDHHLPLLAPMAAVVALNTPVGGLGTHAVRVVPGVAWGVLVGQGAYTLFGHRYGALAVGCAMLPSLLVAPAPAPDGERVTTAQAAASSVIAPASGREAGIDRVLDVPAGAGVALAFSQLLFPAHPLKLPRAAGAETFRGPARLLRLGARADAGDPDLLLPPESHALYRLLTDVDRARTDTAEVARCTPRRRRQRHSVPASSGTALRLGALANSRLTPARFTADAEGPDRRALLPVMDALTRTLSAYAAAEPGRDAREDCVRAALAAAAQAPPHQDPPTEAGRLAVHDLLVAIGVAADTAATAVDPRRRPGPPPGRSPRGPTARQCATPGRRTRTSSTFSRPRTRPVATAGS</sequence>
<name>A0A066YL07_9ACTN</name>
<dbReference type="EMBL" id="JNBY01000169">
    <property type="protein sequence ID" value="KDN80614.1"/>
    <property type="molecule type" value="Genomic_DNA"/>
</dbReference>
<dbReference type="RefSeq" id="WP_051653836.1">
    <property type="nucleotide sequence ID" value="NZ_KK853997.1"/>
</dbReference>
<reference evidence="7 8" key="1">
    <citation type="submission" date="2014-05" db="EMBL/GenBank/DDBJ databases">
        <title>Draft Genome Sequence of Kitasatospora cheerisanensis KCTC 2395.</title>
        <authorList>
            <person name="Nam D.H."/>
        </authorList>
    </citation>
    <scope>NUCLEOTIDE SEQUENCE [LARGE SCALE GENOMIC DNA]</scope>
    <source>
        <strain evidence="7 8">KCTC 2395</strain>
    </source>
</reference>
<feature type="domain" description="Integral membrane bound transporter" evidence="6">
    <location>
        <begin position="30"/>
        <end position="147"/>
    </location>
</feature>
<evidence type="ECO:0000313" key="7">
    <source>
        <dbReference type="EMBL" id="KDN80614.1"/>
    </source>
</evidence>
<evidence type="ECO:0000256" key="4">
    <source>
        <dbReference type="ARBA" id="ARBA00023136"/>
    </source>
</evidence>
<evidence type="ECO:0000256" key="1">
    <source>
        <dbReference type="ARBA" id="ARBA00004141"/>
    </source>
</evidence>
<keyword evidence="8" id="KW-1185">Reference proteome</keyword>
<dbReference type="AlphaFoldDB" id="A0A066YL07"/>
<evidence type="ECO:0000256" key="3">
    <source>
        <dbReference type="ARBA" id="ARBA00022989"/>
    </source>
</evidence>
<organism evidence="7 8">
    <name type="scientific">Kitasatospora cheerisanensis KCTC 2395</name>
    <dbReference type="NCBI Taxonomy" id="1348663"/>
    <lineage>
        <taxon>Bacteria</taxon>
        <taxon>Bacillati</taxon>
        <taxon>Actinomycetota</taxon>
        <taxon>Actinomycetes</taxon>
        <taxon>Kitasatosporales</taxon>
        <taxon>Streptomycetaceae</taxon>
        <taxon>Kitasatospora</taxon>
    </lineage>
</organism>
<dbReference type="Pfam" id="PF13515">
    <property type="entry name" value="FUSC_2"/>
    <property type="match status" value="1"/>
</dbReference>
<evidence type="ECO:0000256" key="5">
    <source>
        <dbReference type="SAM" id="MobiDB-lite"/>
    </source>
</evidence>
<evidence type="ECO:0000313" key="8">
    <source>
        <dbReference type="Proteomes" id="UP000027178"/>
    </source>
</evidence>
<gene>
    <name evidence="7" type="ORF">KCH_76630</name>
</gene>
<dbReference type="InterPro" id="IPR049453">
    <property type="entry name" value="Memb_transporter_dom"/>
</dbReference>
<keyword evidence="3" id="KW-1133">Transmembrane helix</keyword>
<accession>A0A066YL07</accession>
<dbReference type="GO" id="GO:0016020">
    <property type="term" value="C:membrane"/>
    <property type="evidence" value="ECO:0007669"/>
    <property type="project" value="UniProtKB-SubCell"/>
</dbReference>
<evidence type="ECO:0000259" key="6">
    <source>
        <dbReference type="Pfam" id="PF13515"/>
    </source>
</evidence>
<evidence type="ECO:0000256" key="2">
    <source>
        <dbReference type="ARBA" id="ARBA00022692"/>
    </source>
</evidence>
<dbReference type="Proteomes" id="UP000027178">
    <property type="component" value="Unassembled WGS sequence"/>
</dbReference>
<proteinExistence type="predicted"/>
<dbReference type="HOGENOM" id="CLU_046662_1_0_11"/>
<comment type="caution">
    <text evidence="7">The sequence shown here is derived from an EMBL/GenBank/DDBJ whole genome shotgun (WGS) entry which is preliminary data.</text>
</comment>
<dbReference type="PATRIC" id="fig|1348663.4.peg.7403"/>